<organism evidence="2 3">
    <name type="scientific">Variovorax paradoxus</name>
    <dbReference type="NCBI Taxonomy" id="34073"/>
    <lineage>
        <taxon>Bacteria</taxon>
        <taxon>Pseudomonadati</taxon>
        <taxon>Pseudomonadota</taxon>
        <taxon>Betaproteobacteria</taxon>
        <taxon>Burkholderiales</taxon>
        <taxon>Comamonadaceae</taxon>
        <taxon>Variovorax</taxon>
    </lineage>
</organism>
<feature type="chain" id="PRO_5041659633" description="Lipoprotein" evidence="1">
    <location>
        <begin position="21"/>
        <end position="259"/>
    </location>
</feature>
<reference evidence="2 3" key="1">
    <citation type="submission" date="2016-03" db="EMBL/GenBank/DDBJ databases">
        <title>Genome sequence of Variovorax paradoxus KB5.</title>
        <authorList>
            <person name="Jeong H."/>
            <person name="Hong C.E."/>
            <person name="Jo S.H."/>
            <person name="Park J.M."/>
        </authorList>
    </citation>
    <scope>NUCLEOTIDE SEQUENCE [LARGE SCALE GENOMIC DNA]</scope>
    <source>
        <strain evidence="2 3">KB5</strain>
    </source>
</reference>
<evidence type="ECO:0008006" key="4">
    <source>
        <dbReference type="Google" id="ProtNLM"/>
    </source>
</evidence>
<dbReference type="RefSeq" id="WP_081268908.1">
    <property type="nucleotide sequence ID" value="NZ_LVHG01000053.1"/>
</dbReference>
<dbReference type="Proteomes" id="UP000077852">
    <property type="component" value="Unassembled WGS sequence"/>
</dbReference>
<evidence type="ECO:0000313" key="3">
    <source>
        <dbReference type="Proteomes" id="UP000077852"/>
    </source>
</evidence>
<name>A0AA91DNS0_VARPD</name>
<protein>
    <recommendedName>
        <fullName evidence="4">Lipoprotein</fullName>
    </recommendedName>
</protein>
<dbReference type="PROSITE" id="PS51257">
    <property type="entry name" value="PROKAR_LIPOPROTEIN"/>
    <property type="match status" value="1"/>
</dbReference>
<comment type="caution">
    <text evidence="2">The sequence shown here is derived from an EMBL/GenBank/DDBJ whole genome shotgun (WGS) entry which is preliminary data.</text>
</comment>
<evidence type="ECO:0000313" key="2">
    <source>
        <dbReference type="EMBL" id="OAK62040.1"/>
    </source>
</evidence>
<feature type="signal peptide" evidence="1">
    <location>
        <begin position="1"/>
        <end position="20"/>
    </location>
</feature>
<dbReference type="AlphaFoldDB" id="A0AA91DNS0"/>
<evidence type="ECO:0000256" key="1">
    <source>
        <dbReference type="SAM" id="SignalP"/>
    </source>
</evidence>
<proteinExistence type="predicted"/>
<gene>
    <name evidence="2" type="ORF">A3K87_19315</name>
</gene>
<dbReference type="EMBL" id="LVHG01000053">
    <property type="protein sequence ID" value="OAK62040.1"/>
    <property type="molecule type" value="Genomic_DNA"/>
</dbReference>
<accession>A0AA91DNS0</accession>
<keyword evidence="1" id="KW-0732">Signal</keyword>
<sequence>MRTLCCVVAISVFVSGCATANITYTPRPSQDTAQTIKYTDGVGTLTEKDESRELFVYSRFKMQGPTQPTFTLGYANNTAAPVNFSTDNVKAYFRGAPVQIYTYSERIAEIQSEKQAKQVALAIIGGLAAGAAAYGASRQTYRQNYSGSVVGRHGITSFAGTNTVRVYDPVAGMLAGAAVGGATVLGIRQIEYNAESQEQSANSILQLNTVEPLQMVTGDLVLKNCCDPNPRPDDVIRLEVTASEKTSVFEFVRSQVKAR</sequence>